<dbReference type="PANTHER" id="PTHR45930:SF4">
    <property type="entry name" value="ADHESION G PROTEIN-COUPLED RECEPTOR A3"/>
    <property type="match status" value="1"/>
</dbReference>
<comment type="caution">
    <text evidence="4">The sequence shown here is derived from an EMBL/GenBank/DDBJ whole genome shotgun (WGS) entry which is preliminary data.</text>
</comment>
<evidence type="ECO:0000313" key="4">
    <source>
        <dbReference type="EMBL" id="CAG9132622.1"/>
    </source>
</evidence>
<accession>A0A8S4G127</accession>
<evidence type="ECO:0000256" key="3">
    <source>
        <dbReference type="SAM" id="MobiDB-lite"/>
    </source>
</evidence>
<proteinExistence type="inferred from homology"/>
<dbReference type="GO" id="GO:0007166">
    <property type="term" value="P:cell surface receptor signaling pathway"/>
    <property type="evidence" value="ECO:0007669"/>
    <property type="project" value="TreeGrafter"/>
</dbReference>
<dbReference type="PANTHER" id="PTHR45930">
    <property type="entry name" value="G-PROTEIN COUPLED RECEPTOR 124-LIKE PROTEIN"/>
    <property type="match status" value="1"/>
</dbReference>
<dbReference type="EMBL" id="CAJHNJ030000051">
    <property type="protein sequence ID" value="CAG9132622.1"/>
    <property type="molecule type" value="Genomic_DNA"/>
</dbReference>
<evidence type="ECO:0000313" key="5">
    <source>
        <dbReference type="Proteomes" id="UP000653454"/>
    </source>
</evidence>
<keyword evidence="2" id="KW-0675">Receptor</keyword>
<comment type="similarity">
    <text evidence="1">Belongs to the G-protein coupled receptor 2 family. Adhesion G-protein coupled receptor (ADGR) subfamily.</text>
</comment>
<keyword evidence="5" id="KW-1185">Reference proteome</keyword>
<reference evidence="4" key="1">
    <citation type="submission" date="2020-11" db="EMBL/GenBank/DDBJ databases">
        <authorList>
            <person name="Whiteford S."/>
        </authorList>
    </citation>
    <scope>NUCLEOTIDE SEQUENCE</scope>
</reference>
<dbReference type="Proteomes" id="UP000653454">
    <property type="component" value="Unassembled WGS sequence"/>
</dbReference>
<dbReference type="GO" id="GO:0005886">
    <property type="term" value="C:plasma membrane"/>
    <property type="evidence" value="ECO:0007669"/>
    <property type="project" value="TreeGrafter"/>
</dbReference>
<feature type="compositionally biased region" description="Gly residues" evidence="3">
    <location>
        <begin position="240"/>
        <end position="253"/>
    </location>
</feature>
<evidence type="ECO:0000256" key="1">
    <source>
        <dbReference type="ARBA" id="ARBA00007343"/>
    </source>
</evidence>
<protein>
    <submittedName>
        <fullName evidence="4">(diamondback moth) hypothetical protein</fullName>
    </submittedName>
</protein>
<gene>
    <name evidence="4" type="ORF">PLXY2_LOCUS10872</name>
</gene>
<dbReference type="AlphaFoldDB" id="A0A8S4G127"/>
<evidence type="ECO:0000256" key="2">
    <source>
        <dbReference type="ARBA" id="ARBA00023170"/>
    </source>
</evidence>
<feature type="region of interest" description="Disordered" evidence="3">
    <location>
        <begin position="223"/>
        <end position="253"/>
    </location>
</feature>
<organism evidence="4 5">
    <name type="scientific">Plutella xylostella</name>
    <name type="common">Diamondback moth</name>
    <name type="synonym">Plutella maculipennis</name>
    <dbReference type="NCBI Taxonomy" id="51655"/>
    <lineage>
        <taxon>Eukaryota</taxon>
        <taxon>Metazoa</taxon>
        <taxon>Ecdysozoa</taxon>
        <taxon>Arthropoda</taxon>
        <taxon>Hexapoda</taxon>
        <taxon>Insecta</taxon>
        <taxon>Pterygota</taxon>
        <taxon>Neoptera</taxon>
        <taxon>Endopterygota</taxon>
        <taxon>Lepidoptera</taxon>
        <taxon>Glossata</taxon>
        <taxon>Ditrysia</taxon>
        <taxon>Yponomeutoidea</taxon>
        <taxon>Plutellidae</taxon>
        <taxon>Plutella</taxon>
    </lineage>
</organism>
<dbReference type="InterPro" id="IPR051963">
    <property type="entry name" value="Adhesion_GPCR_A"/>
</dbReference>
<sequence length="253" mass="27201">MQEYSQLSCAARANLSRTAGSRVLKSSSLLDVISATMNVSAAVMAAAELQYGACTDMLEAVQEISQHIGNIQGQKSNMAVERFPLAEGFSGVACAWYSAPRRALHCTSSNRTAATMRAGRDERVIAAIQIPQSLLYSTTDNGSLLSSTGMQQLVISLYEDASLFPLLPIADDDETNNNQHRSKDYYGRSTKRDDINAEITSPVVGFHLLGRSELVAEFVQGPRPAGYNAEPVPRVTGEDLNGGEGGDNGCWYG</sequence>
<name>A0A8S4G127_PLUXY</name>